<evidence type="ECO:0008006" key="3">
    <source>
        <dbReference type="Google" id="ProtNLM"/>
    </source>
</evidence>
<reference evidence="1 2" key="1">
    <citation type="submission" date="2014-03" db="EMBL/GenBank/DDBJ databases">
        <title>The draft genome sequence of Marivita geojedonensis KCTC 23882.</title>
        <authorList>
            <person name="Lai Q."/>
            <person name="Shao Z."/>
        </authorList>
    </citation>
    <scope>NUCLEOTIDE SEQUENCE [LARGE SCALE GENOMIC DNA]</scope>
    <source>
        <strain evidence="1 2">DPG-138</strain>
    </source>
</reference>
<dbReference type="Gene3D" id="2.60.120.380">
    <property type="match status" value="1"/>
</dbReference>
<dbReference type="Proteomes" id="UP000193926">
    <property type="component" value="Unassembled WGS sequence"/>
</dbReference>
<dbReference type="RefSeq" id="WP_085641439.1">
    <property type="nucleotide sequence ID" value="NZ_JFKC01000034.1"/>
</dbReference>
<dbReference type="STRING" id="1123756.MGEO_19540"/>
<name>A0A1X4NBH4_9RHOB</name>
<evidence type="ECO:0000313" key="1">
    <source>
        <dbReference type="EMBL" id="OSQ43799.1"/>
    </source>
</evidence>
<comment type="caution">
    <text evidence="1">The sequence shown here is derived from an EMBL/GenBank/DDBJ whole genome shotgun (WGS) entry which is preliminary data.</text>
</comment>
<accession>A0A1X4NBH4</accession>
<keyword evidence="2" id="KW-1185">Reference proteome</keyword>
<gene>
    <name evidence="1" type="ORF">MGEO_19540</name>
</gene>
<dbReference type="OrthoDB" id="9795675at2"/>
<dbReference type="EMBL" id="JFKC01000034">
    <property type="protein sequence ID" value="OSQ43799.1"/>
    <property type="molecule type" value="Genomic_DNA"/>
</dbReference>
<proteinExistence type="predicted"/>
<organism evidence="1 2">
    <name type="scientific">Marivita geojedonensis</name>
    <dbReference type="NCBI Taxonomy" id="1123756"/>
    <lineage>
        <taxon>Bacteria</taxon>
        <taxon>Pseudomonadati</taxon>
        <taxon>Pseudomonadota</taxon>
        <taxon>Alphaproteobacteria</taxon>
        <taxon>Rhodobacterales</taxon>
        <taxon>Roseobacteraceae</taxon>
        <taxon>Marivita</taxon>
    </lineage>
</organism>
<protein>
    <recommendedName>
        <fullName evidence="3">Peptidase C-terminal archaeal/bacterial domain-containing protein</fullName>
    </recommendedName>
</protein>
<sequence length="366" mass="38992">MFITSPNAIQGEDFTVSYQFGQTQSLNFAALMDNLVEDDESVSIRVVGTVDWIIPDFDGSLETNLLGGTVRGFIEQTQIDFTRSFTINSAPYGVPDRIEGYTFTEPEIIGNVLTNFADGSGEMFSAVPFSFDTPNIVGELLANGDISITSAGAPPGQTVVLRFDVVDDRGAMTTSEQTILFGAARDDYLPGDTALEFGSIDIGTPEIGNVERAEDRDRFVVSLESGQLYSISMISATTDSGTLADPRIFGVYDSTNVLQPGSSDNDSGSGRNALIEQFTVDTTGFYEIEVGSNTPFGVGGYELSVLSLGAADDYLPGDFAIDFGSALVDVPVTGIIERNGDRDRFDISLQAGVIYDISLEGTATGG</sequence>
<evidence type="ECO:0000313" key="2">
    <source>
        <dbReference type="Proteomes" id="UP000193926"/>
    </source>
</evidence>
<dbReference type="AlphaFoldDB" id="A0A1X4NBH4"/>